<protein>
    <submittedName>
        <fullName evidence="1">Uncharacterized protein</fullName>
    </submittedName>
</protein>
<organism evidence="1">
    <name type="scientific">Arundo donax</name>
    <name type="common">Giant reed</name>
    <name type="synonym">Donax arundinaceus</name>
    <dbReference type="NCBI Taxonomy" id="35708"/>
    <lineage>
        <taxon>Eukaryota</taxon>
        <taxon>Viridiplantae</taxon>
        <taxon>Streptophyta</taxon>
        <taxon>Embryophyta</taxon>
        <taxon>Tracheophyta</taxon>
        <taxon>Spermatophyta</taxon>
        <taxon>Magnoliopsida</taxon>
        <taxon>Liliopsida</taxon>
        <taxon>Poales</taxon>
        <taxon>Poaceae</taxon>
        <taxon>PACMAD clade</taxon>
        <taxon>Arundinoideae</taxon>
        <taxon>Arundineae</taxon>
        <taxon>Arundo</taxon>
    </lineage>
</organism>
<evidence type="ECO:0000313" key="1">
    <source>
        <dbReference type="EMBL" id="JAD69512.1"/>
    </source>
</evidence>
<name>A0A0A9CDE2_ARUDO</name>
<accession>A0A0A9CDE2</accession>
<proteinExistence type="predicted"/>
<reference evidence="1" key="2">
    <citation type="journal article" date="2015" name="Data Brief">
        <title>Shoot transcriptome of the giant reed, Arundo donax.</title>
        <authorList>
            <person name="Barrero R.A."/>
            <person name="Guerrero F.D."/>
            <person name="Moolhuijzen P."/>
            <person name="Goolsby J.A."/>
            <person name="Tidwell J."/>
            <person name="Bellgard S.E."/>
            <person name="Bellgard M.I."/>
        </authorList>
    </citation>
    <scope>NUCLEOTIDE SEQUENCE</scope>
    <source>
        <tissue evidence="1">Shoot tissue taken approximately 20 cm above the soil surface</tissue>
    </source>
</reference>
<dbReference type="AlphaFoldDB" id="A0A0A9CDE2"/>
<reference evidence="1" key="1">
    <citation type="submission" date="2014-09" db="EMBL/GenBank/DDBJ databases">
        <authorList>
            <person name="Magalhaes I.L.F."/>
            <person name="Oliveira U."/>
            <person name="Santos F.R."/>
            <person name="Vidigal T.H.D.A."/>
            <person name="Brescovit A.D."/>
            <person name="Santos A.J."/>
        </authorList>
    </citation>
    <scope>NUCLEOTIDE SEQUENCE</scope>
    <source>
        <tissue evidence="1">Shoot tissue taken approximately 20 cm above the soil surface</tissue>
    </source>
</reference>
<sequence length="29" mass="3519">MSLVDLRRQESDCLFHESTRSLSREHSWI</sequence>
<dbReference type="EMBL" id="GBRH01228383">
    <property type="protein sequence ID" value="JAD69512.1"/>
    <property type="molecule type" value="Transcribed_RNA"/>
</dbReference>